<keyword evidence="3" id="KW-1185">Reference proteome</keyword>
<sequence>MAGEAMARRLRVQGAVELLCAVLLPVVFLRVTGPAAGAVAAWVAVDAALVVGACYWFARAAKASRGLARTPNLRAFASARVGLIVVLGVTLVVVVADIVTGGGFAQWFAAAVWLFAVAEYVNYFHLQLSYQNAADLRRLIRRGRLVPAHLGRELAHPARHAGSLMDT</sequence>
<dbReference type="EMBL" id="JBHUCO010000012">
    <property type="protein sequence ID" value="MFD1518395.1"/>
    <property type="molecule type" value="Genomic_DNA"/>
</dbReference>
<proteinExistence type="predicted"/>
<keyword evidence="1" id="KW-0472">Membrane</keyword>
<feature type="transmembrane region" description="Helical" evidence="1">
    <location>
        <begin position="104"/>
        <end position="123"/>
    </location>
</feature>
<dbReference type="Proteomes" id="UP001597114">
    <property type="component" value="Unassembled WGS sequence"/>
</dbReference>
<keyword evidence="1" id="KW-1133">Transmembrane helix</keyword>
<keyword evidence="1" id="KW-0812">Transmembrane</keyword>
<reference evidence="3" key="1">
    <citation type="journal article" date="2019" name="Int. J. Syst. Evol. Microbiol.">
        <title>The Global Catalogue of Microorganisms (GCM) 10K type strain sequencing project: providing services to taxonomists for standard genome sequencing and annotation.</title>
        <authorList>
            <consortium name="The Broad Institute Genomics Platform"/>
            <consortium name="The Broad Institute Genome Sequencing Center for Infectious Disease"/>
            <person name="Wu L."/>
            <person name="Ma J."/>
        </authorList>
    </citation>
    <scope>NUCLEOTIDE SEQUENCE [LARGE SCALE GENOMIC DNA]</scope>
    <source>
        <strain evidence="3">CCM 7043</strain>
    </source>
</reference>
<feature type="transmembrane region" description="Helical" evidence="1">
    <location>
        <begin position="79"/>
        <end position="98"/>
    </location>
</feature>
<evidence type="ECO:0000256" key="1">
    <source>
        <dbReference type="SAM" id="Phobius"/>
    </source>
</evidence>
<evidence type="ECO:0000313" key="2">
    <source>
        <dbReference type="EMBL" id="MFD1518395.1"/>
    </source>
</evidence>
<comment type="caution">
    <text evidence="2">The sequence shown here is derived from an EMBL/GenBank/DDBJ whole genome shotgun (WGS) entry which is preliminary data.</text>
</comment>
<organism evidence="2 3">
    <name type="scientific">Pseudonocardia yunnanensis</name>
    <dbReference type="NCBI Taxonomy" id="58107"/>
    <lineage>
        <taxon>Bacteria</taxon>
        <taxon>Bacillati</taxon>
        <taxon>Actinomycetota</taxon>
        <taxon>Actinomycetes</taxon>
        <taxon>Pseudonocardiales</taxon>
        <taxon>Pseudonocardiaceae</taxon>
        <taxon>Pseudonocardia</taxon>
    </lineage>
</organism>
<gene>
    <name evidence="2" type="ORF">ACFSJD_12920</name>
</gene>
<evidence type="ECO:0008006" key="4">
    <source>
        <dbReference type="Google" id="ProtNLM"/>
    </source>
</evidence>
<dbReference type="RefSeq" id="WP_344720649.1">
    <property type="nucleotide sequence ID" value="NZ_BAAAUS010000006.1"/>
</dbReference>
<evidence type="ECO:0000313" key="3">
    <source>
        <dbReference type="Proteomes" id="UP001597114"/>
    </source>
</evidence>
<feature type="transmembrane region" description="Helical" evidence="1">
    <location>
        <begin position="12"/>
        <end position="29"/>
    </location>
</feature>
<feature type="transmembrane region" description="Helical" evidence="1">
    <location>
        <begin position="35"/>
        <end position="58"/>
    </location>
</feature>
<protein>
    <recommendedName>
        <fullName evidence="4">Holin</fullName>
    </recommendedName>
</protein>
<accession>A0ABW4EVK7</accession>
<name>A0ABW4EVK7_9PSEU</name>